<dbReference type="Gene3D" id="1.20.1250.20">
    <property type="entry name" value="MFS general substrate transporter like domains"/>
    <property type="match status" value="1"/>
</dbReference>
<evidence type="ECO:0000256" key="6">
    <source>
        <dbReference type="ARBA" id="ARBA00023136"/>
    </source>
</evidence>
<dbReference type="InterPro" id="IPR004324">
    <property type="entry name" value="FBT"/>
</dbReference>
<keyword evidence="10" id="KW-1185">Reference proteome</keyword>
<sequence length="1287" mass="139831">MASDDVLDILSSLSQPSISSSAPCSDVRSDDGQSSPTRNANIEWRTKEVILIRHGRSTWNEFLGAHKRAQWEEQEQKRQAKTAGGMRGVIRSMVGRGAAAGPEGSPSAYPGAHGTTSDLLDLGGESSSAMDPSMLVSVQKSPDIPVLLGNRSADVQLGNSPKPKADEEANVQNVSKDTDGFQAETVEGGCRLPLLSWFRLLWSLYGYFAPLGMLSYGVQQYFARGIGEFSYKYYMMDTLKLDGATMGRLLTVAHVPWNVKPLLGILSDTVPLLGFHKTSYLVIACIFSLLAYLWFGCVALRTSGLVLFMSAVNFGLAFSDLVIDATAARLGKEHSAHASDLQCALRSAEATGGLAAGAVKGSLVALISPQGVALVNTLSAVSVLVPAFRGWLPEERLPSRRCTPNLSEFRKHPLISLVAVLLSAMAMGLSLLQLFVDDVRVRAAITIICAVGVAVSVVKVLSGISPYFGQTALFIFLRLVLQPGLGEAMFVWLTRFKEGPQLSAQLMGVTDCFGQAGLLLGLVCYRSFMTNWSYRKIFLVGQMAYLISQLLDICLVMRWNRLIGIPDFLFYVGDTAFDLAVSKLFYVPLVVLAYKVCPENLEATLFATLMALNNIGVDTGKFLGVSLCELWGIVDGNFDYLVHGLVTKALCRLLPIPLIFLLIPRQLTPNDPVPVLAKKDNLPADSRPPQYMFRSLRSQPGLSYRSAPQPQAALYSPCNIELRARQSGAMDHQSDSPKLSERVPTKSGGTVSTTDTVSIELEEEEPTKDIPVAEKAQRRCFWHWLRELYAAFGNFIPFAVLTYGVNQSVAWAIGGFAIRFYMKDVLGLDGATMGRLTTAAGLPWNMKPFMGMLSDGIAFCGYHRRSYIVVAAAGGFASYILLGTLALPAAALVVVMIVINLSVSTTDVIVDGKAAELSRQVPKHASDLQSLFWGVSAIFGLASSSLKGALVEWFSPQKVLLSMTACSVSLLLPALWGWMPEERLPEARCCNVKLDQFRKHPSVSAVAVLMTVVSTFLSSFQVMISNTHARAIITLLCAAAVAVQSYRALKQITPHLGRTALFIFLRQCLQGGLGETMFVWLTKYPEGPQLSPSKLGFVDCFGSLGLLVGVCIYNKYMTSWSFRRIFFTAQLAFFFAQLLEIVLVMRWNLLIGIPDFLFLVGDDTFGLLVSRFFYIPMCVLAAKVCPPNLEATLFATLLSLSNFGGAVSGFLGVTMCEVWGLVGDNFDNLPYASLTKACTALLPIPLIFVLAPTFTPNDPVPEDDVQAETGAAASRASEDPTSQTAQA</sequence>
<feature type="transmembrane region" description="Helical" evidence="8">
    <location>
        <begin position="200"/>
        <end position="218"/>
    </location>
</feature>
<comment type="caution">
    <text evidence="9">The sequence shown here is derived from an EMBL/GenBank/DDBJ whole genome shotgun (WGS) entry which is preliminary data.</text>
</comment>
<dbReference type="PANTHER" id="PTHR31585:SF0">
    <property type="entry name" value="FOLATE-BIOPTERIN TRANSPORTER 1, CHLOROPLASTIC"/>
    <property type="match status" value="1"/>
</dbReference>
<feature type="transmembrane region" description="Helical" evidence="8">
    <location>
        <begin position="473"/>
        <end position="493"/>
    </location>
</feature>
<feature type="transmembrane region" description="Helical" evidence="8">
    <location>
        <begin position="279"/>
        <end position="298"/>
    </location>
</feature>
<name>A0A1Q9EM49_SYMMI</name>
<dbReference type="PANTHER" id="PTHR31585">
    <property type="entry name" value="FOLATE-BIOPTERIN TRANSPORTER 1, CHLOROPLASTIC"/>
    <property type="match status" value="1"/>
</dbReference>
<comment type="subcellular location">
    <subcellularLocation>
        <location evidence="1">Membrane</location>
        <topology evidence="1">Multi-pass membrane protein</topology>
    </subcellularLocation>
</comment>
<evidence type="ECO:0000256" key="1">
    <source>
        <dbReference type="ARBA" id="ARBA00004141"/>
    </source>
</evidence>
<evidence type="ECO:0000313" key="9">
    <source>
        <dbReference type="EMBL" id="OLQ08504.1"/>
    </source>
</evidence>
<evidence type="ECO:0000256" key="3">
    <source>
        <dbReference type="ARBA" id="ARBA00022448"/>
    </source>
</evidence>
<feature type="transmembrane region" description="Helical" evidence="8">
    <location>
        <begin position="537"/>
        <end position="559"/>
    </location>
</feature>
<evidence type="ECO:0000256" key="4">
    <source>
        <dbReference type="ARBA" id="ARBA00022692"/>
    </source>
</evidence>
<keyword evidence="3" id="KW-0813">Transport</keyword>
<organism evidence="9 10">
    <name type="scientific">Symbiodinium microadriaticum</name>
    <name type="common">Dinoflagellate</name>
    <name type="synonym">Zooxanthella microadriatica</name>
    <dbReference type="NCBI Taxonomy" id="2951"/>
    <lineage>
        <taxon>Eukaryota</taxon>
        <taxon>Sar</taxon>
        <taxon>Alveolata</taxon>
        <taxon>Dinophyceae</taxon>
        <taxon>Suessiales</taxon>
        <taxon>Symbiodiniaceae</taxon>
        <taxon>Symbiodinium</taxon>
    </lineage>
</organism>
<comment type="similarity">
    <text evidence="2">Belongs to the major facilitator superfamily. Folate-biopterin transporter (TC 2.A.71) family.</text>
</comment>
<dbReference type="GO" id="GO:0016020">
    <property type="term" value="C:membrane"/>
    <property type="evidence" value="ECO:0007669"/>
    <property type="project" value="UniProtKB-SubCell"/>
</dbReference>
<feature type="transmembrane region" description="Helical" evidence="8">
    <location>
        <begin position="1093"/>
        <end position="1113"/>
    </location>
</feature>
<dbReference type="NCBIfam" id="TIGR00788">
    <property type="entry name" value="fbt"/>
    <property type="match status" value="1"/>
</dbReference>
<feature type="transmembrane region" description="Helical" evidence="8">
    <location>
        <begin position="441"/>
        <end position="461"/>
    </location>
</feature>
<feature type="transmembrane region" description="Helical" evidence="8">
    <location>
        <begin position="1003"/>
        <end position="1024"/>
    </location>
</feature>
<feature type="transmembrane region" description="Helical" evidence="8">
    <location>
        <begin position="372"/>
        <end position="392"/>
    </location>
</feature>
<feature type="transmembrane region" description="Helical" evidence="8">
    <location>
        <begin position="1165"/>
        <end position="1184"/>
    </location>
</feature>
<feature type="transmembrane region" description="Helical" evidence="8">
    <location>
        <begin position="866"/>
        <end position="883"/>
    </location>
</feature>
<gene>
    <name evidence="9" type="ORF">AK812_SmicGene7995</name>
</gene>
<evidence type="ECO:0000256" key="8">
    <source>
        <dbReference type="SAM" id="Phobius"/>
    </source>
</evidence>
<feature type="region of interest" description="Disordered" evidence="7">
    <location>
        <begin position="1259"/>
        <end position="1287"/>
    </location>
</feature>
<keyword evidence="6 8" id="KW-0472">Membrane</keyword>
<dbReference type="SUPFAM" id="SSF103473">
    <property type="entry name" value="MFS general substrate transporter"/>
    <property type="match status" value="2"/>
</dbReference>
<feature type="transmembrane region" description="Helical" evidence="8">
    <location>
        <begin position="1191"/>
        <end position="1211"/>
    </location>
</feature>
<feature type="compositionally biased region" description="Basic and acidic residues" evidence="7">
    <location>
        <begin position="732"/>
        <end position="744"/>
    </location>
</feature>
<feature type="transmembrane region" description="Helical" evidence="8">
    <location>
        <begin position="305"/>
        <end position="323"/>
    </location>
</feature>
<dbReference type="Proteomes" id="UP000186817">
    <property type="component" value="Unassembled WGS sequence"/>
</dbReference>
<evidence type="ECO:0000256" key="7">
    <source>
        <dbReference type="SAM" id="MobiDB-lite"/>
    </source>
</evidence>
<dbReference type="InterPro" id="IPR036259">
    <property type="entry name" value="MFS_trans_sf"/>
</dbReference>
<proteinExistence type="inferred from homology"/>
<evidence type="ECO:0000256" key="5">
    <source>
        <dbReference type="ARBA" id="ARBA00022989"/>
    </source>
</evidence>
<dbReference type="Pfam" id="PF03092">
    <property type="entry name" value="BT1"/>
    <property type="match status" value="2"/>
</dbReference>
<accession>A0A1Q9EM49</accession>
<feature type="region of interest" description="Disordered" evidence="7">
    <location>
        <begin position="726"/>
        <end position="755"/>
    </location>
</feature>
<feature type="transmembrane region" description="Helical" evidence="8">
    <location>
        <begin position="1030"/>
        <end position="1049"/>
    </location>
</feature>
<feature type="transmembrane region" description="Helical" evidence="8">
    <location>
        <begin position="1125"/>
        <end position="1145"/>
    </location>
</feature>
<feature type="compositionally biased region" description="Low complexity" evidence="7">
    <location>
        <begin position="14"/>
        <end position="25"/>
    </location>
</feature>
<evidence type="ECO:0000313" key="10">
    <source>
        <dbReference type="Proteomes" id="UP000186817"/>
    </source>
</evidence>
<evidence type="ECO:0000256" key="2">
    <source>
        <dbReference type="ARBA" id="ARBA00007015"/>
    </source>
</evidence>
<dbReference type="InterPro" id="IPR039309">
    <property type="entry name" value="BT1"/>
</dbReference>
<feature type="transmembrane region" description="Helical" evidence="8">
    <location>
        <begin position="959"/>
        <end position="978"/>
    </location>
</feature>
<protein>
    <submittedName>
        <fullName evidence="9">Putative folate-biopterin transporter 3</fullName>
    </submittedName>
</protein>
<feature type="transmembrane region" description="Helical" evidence="8">
    <location>
        <begin position="1231"/>
        <end position="1251"/>
    </location>
</feature>
<feature type="region of interest" description="Disordered" evidence="7">
    <location>
        <begin position="96"/>
        <end position="120"/>
    </location>
</feature>
<feature type="region of interest" description="Disordered" evidence="7">
    <location>
        <begin position="14"/>
        <end position="41"/>
    </location>
</feature>
<feature type="compositionally biased region" description="Low complexity" evidence="7">
    <location>
        <begin position="745"/>
        <end position="755"/>
    </location>
</feature>
<reference evidence="9 10" key="1">
    <citation type="submission" date="2016-02" db="EMBL/GenBank/DDBJ databases">
        <title>Genome analysis of coral dinoflagellate symbionts highlights evolutionary adaptations to a symbiotic lifestyle.</title>
        <authorList>
            <person name="Aranda M."/>
            <person name="Li Y."/>
            <person name="Liew Y.J."/>
            <person name="Baumgarten S."/>
            <person name="Simakov O."/>
            <person name="Wilson M."/>
            <person name="Piel J."/>
            <person name="Ashoor H."/>
            <person name="Bougouffa S."/>
            <person name="Bajic V.B."/>
            <person name="Ryu T."/>
            <person name="Ravasi T."/>
            <person name="Bayer T."/>
            <person name="Micklem G."/>
            <person name="Kim H."/>
            <person name="Bhak J."/>
            <person name="Lajeunesse T.C."/>
            <person name="Voolstra C.R."/>
        </authorList>
    </citation>
    <scope>NUCLEOTIDE SEQUENCE [LARGE SCALE GENOMIC DNA]</scope>
    <source>
        <strain evidence="9 10">CCMP2467</strain>
    </source>
</reference>
<feature type="transmembrane region" description="Helical" evidence="8">
    <location>
        <begin position="505"/>
        <end position="525"/>
    </location>
</feature>
<dbReference type="CDD" id="cd17484">
    <property type="entry name" value="MFS_FBT"/>
    <property type="match status" value="1"/>
</dbReference>
<feature type="transmembrane region" description="Helical" evidence="8">
    <location>
        <begin position="413"/>
        <end position="435"/>
    </location>
</feature>
<feature type="transmembrane region" description="Helical" evidence="8">
    <location>
        <begin position="931"/>
        <end position="953"/>
    </location>
</feature>
<dbReference type="OrthoDB" id="754047at2759"/>
<keyword evidence="5 8" id="KW-1133">Transmembrane helix</keyword>
<keyword evidence="4 8" id="KW-0812">Transmembrane</keyword>
<dbReference type="EMBL" id="LSRX01000116">
    <property type="protein sequence ID" value="OLQ08504.1"/>
    <property type="molecule type" value="Genomic_DNA"/>
</dbReference>